<gene>
    <name evidence="8" type="ORF">H8S17_00430</name>
</gene>
<dbReference type="Pfam" id="PF00145">
    <property type="entry name" value="DNA_methylase"/>
    <property type="match status" value="1"/>
</dbReference>
<dbReference type="NCBIfam" id="TIGR00675">
    <property type="entry name" value="dcm"/>
    <property type="match status" value="1"/>
</dbReference>
<dbReference type="Gene3D" id="3.90.120.10">
    <property type="entry name" value="DNA Methylase, subunit A, domain 2"/>
    <property type="match status" value="1"/>
</dbReference>
<evidence type="ECO:0000313" key="9">
    <source>
        <dbReference type="Proteomes" id="UP000606720"/>
    </source>
</evidence>
<evidence type="ECO:0000256" key="5">
    <source>
        <dbReference type="ARBA" id="ARBA00022747"/>
    </source>
</evidence>
<organism evidence="8 9">
    <name type="scientific">Roseburia zhanii</name>
    <dbReference type="NCBI Taxonomy" id="2763064"/>
    <lineage>
        <taxon>Bacteria</taxon>
        <taxon>Bacillati</taxon>
        <taxon>Bacillota</taxon>
        <taxon>Clostridia</taxon>
        <taxon>Lachnospirales</taxon>
        <taxon>Lachnospiraceae</taxon>
        <taxon>Roseburia</taxon>
    </lineage>
</organism>
<evidence type="ECO:0000256" key="2">
    <source>
        <dbReference type="ARBA" id="ARBA00022603"/>
    </source>
</evidence>
<dbReference type="InterPro" id="IPR050390">
    <property type="entry name" value="C5-Methyltransferase"/>
</dbReference>
<keyword evidence="2 6" id="KW-0489">Methyltransferase</keyword>
<dbReference type="PANTHER" id="PTHR10629">
    <property type="entry name" value="CYTOSINE-SPECIFIC METHYLTRANSFERASE"/>
    <property type="match status" value="1"/>
</dbReference>
<dbReference type="InterPro" id="IPR029063">
    <property type="entry name" value="SAM-dependent_MTases_sf"/>
</dbReference>
<comment type="caution">
    <text evidence="8">The sequence shown here is derived from an EMBL/GenBank/DDBJ whole genome shotgun (WGS) entry which is preliminary data.</text>
</comment>
<evidence type="ECO:0000256" key="7">
    <source>
        <dbReference type="RuleBase" id="RU000416"/>
    </source>
</evidence>
<keyword evidence="3 6" id="KW-0808">Transferase</keyword>
<evidence type="ECO:0000256" key="6">
    <source>
        <dbReference type="PROSITE-ProRule" id="PRU01016"/>
    </source>
</evidence>
<evidence type="ECO:0000256" key="1">
    <source>
        <dbReference type="ARBA" id="ARBA00011975"/>
    </source>
</evidence>
<dbReference type="GO" id="GO:0003677">
    <property type="term" value="F:DNA binding"/>
    <property type="evidence" value="ECO:0007669"/>
    <property type="project" value="TreeGrafter"/>
</dbReference>
<dbReference type="AlphaFoldDB" id="A0A923RRL9"/>
<dbReference type="GO" id="GO:0032259">
    <property type="term" value="P:methylation"/>
    <property type="evidence" value="ECO:0007669"/>
    <property type="project" value="UniProtKB-KW"/>
</dbReference>
<comment type="similarity">
    <text evidence="6 7">Belongs to the class I-like SAM-binding methyltransferase superfamily. C5-methyltransferase family.</text>
</comment>
<dbReference type="Gene3D" id="3.40.50.150">
    <property type="entry name" value="Vaccinia Virus protein VP39"/>
    <property type="match status" value="1"/>
</dbReference>
<dbReference type="GO" id="GO:0009307">
    <property type="term" value="P:DNA restriction-modification system"/>
    <property type="evidence" value="ECO:0007669"/>
    <property type="project" value="UniProtKB-KW"/>
</dbReference>
<dbReference type="RefSeq" id="WP_071143608.1">
    <property type="nucleotide sequence ID" value="NZ_JACOPH010000001.1"/>
</dbReference>
<dbReference type="SUPFAM" id="SSF53335">
    <property type="entry name" value="S-adenosyl-L-methionine-dependent methyltransferases"/>
    <property type="match status" value="1"/>
</dbReference>
<dbReference type="EMBL" id="JACOPH010000001">
    <property type="protein sequence ID" value="MBC5712688.1"/>
    <property type="molecule type" value="Genomic_DNA"/>
</dbReference>
<sequence>MKFKAIDLFCGAGGLSTGLKKSGFRLCLGVDIDEKALKTYKCNLKRTKVLKEDIKKVTGEKITELTGINRRDNFLLAGCPPCQGFSSLGKRDANDEKNELVYEYIRIINELEPSFILMENVPGMSTGVGKEIFKNVVKELEENYHVEYATLNAADFGVPQIRKRLVLHGIRNDVYDNLGLDKEKQKILPKPTHSKEKKKGYRKWVTVRKAIFDLPILGAGESYDDSIIKNHKARSLSETNIERLQEIRLHGGNREMISEELQLECHKKENVSYTDTYGIIDPDKPAPTITSGCTIISKGRYCHPTQNRGLSIREAARLQSFDDKFEFQGNMGEMSLQIGNAVPPKLAQASGKVIINYMGLYEDYLEAQAKGVITP</sequence>
<dbReference type="GO" id="GO:0044027">
    <property type="term" value="P:negative regulation of gene expression via chromosomal CpG island methylation"/>
    <property type="evidence" value="ECO:0007669"/>
    <property type="project" value="TreeGrafter"/>
</dbReference>
<evidence type="ECO:0000313" key="8">
    <source>
        <dbReference type="EMBL" id="MBC5712688.1"/>
    </source>
</evidence>
<dbReference type="Proteomes" id="UP000606720">
    <property type="component" value="Unassembled WGS sequence"/>
</dbReference>
<accession>A0A923RRL9</accession>
<proteinExistence type="inferred from homology"/>
<dbReference type="PRINTS" id="PR00105">
    <property type="entry name" value="C5METTRFRASE"/>
</dbReference>
<dbReference type="GO" id="GO:0003886">
    <property type="term" value="F:DNA (cytosine-5-)-methyltransferase activity"/>
    <property type="evidence" value="ECO:0007669"/>
    <property type="project" value="UniProtKB-EC"/>
</dbReference>
<evidence type="ECO:0000256" key="3">
    <source>
        <dbReference type="ARBA" id="ARBA00022679"/>
    </source>
</evidence>
<reference evidence="8" key="1">
    <citation type="submission" date="2020-08" db="EMBL/GenBank/DDBJ databases">
        <title>Genome public.</title>
        <authorList>
            <person name="Liu C."/>
            <person name="Sun Q."/>
        </authorList>
    </citation>
    <scope>NUCLEOTIDE SEQUENCE</scope>
    <source>
        <strain evidence="8">BX1005</strain>
    </source>
</reference>
<dbReference type="PANTHER" id="PTHR10629:SF52">
    <property type="entry name" value="DNA (CYTOSINE-5)-METHYLTRANSFERASE 1"/>
    <property type="match status" value="1"/>
</dbReference>
<keyword evidence="5" id="KW-0680">Restriction system</keyword>
<dbReference type="EC" id="2.1.1.37" evidence="1"/>
<keyword evidence="9" id="KW-1185">Reference proteome</keyword>
<evidence type="ECO:0000256" key="4">
    <source>
        <dbReference type="ARBA" id="ARBA00022691"/>
    </source>
</evidence>
<feature type="active site" evidence="6">
    <location>
        <position position="82"/>
    </location>
</feature>
<dbReference type="PROSITE" id="PS51679">
    <property type="entry name" value="SAM_MT_C5"/>
    <property type="match status" value="1"/>
</dbReference>
<protein>
    <recommendedName>
        <fullName evidence="1">DNA (cytosine-5-)-methyltransferase</fullName>
        <ecNumber evidence="1">2.1.1.37</ecNumber>
    </recommendedName>
</protein>
<keyword evidence="4 6" id="KW-0949">S-adenosyl-L-methionine</keyword>
<name>A0A923RRL9_9FIRM</name>
<dbReference type="InterPro" id="IPR001525">
    <property type="entry name" value="C5_MeTfrase"/>
</dbReference>